<comment type="caution">
    <text evidence="1">The sequence shown here is derived from an EMBL/GenBank/DDBJ whole genome shotgun (WGS) entry which is preliminary data.</text>
</comment>
<gene>
    <name evidence="1" type="ORF">HMPREF0762_00726</name>
</gene>
<keyword evidence="2" id="KW-1185">Reference proteome</keyword>
<evidence type="ECO:0000313" key="1">
    <source>
        <dbReference type="EMBL" id="EEZ61389.1"/>
    </source>
</evidence>
<sequence length="54" mass="5871">MIQFAGRRHAFGPFFVAEPFSGFVRIERAVKAARAAYPIGIPAPWTPEGAHACV</sequence>
<name>D0WFX6_SLAES</name>
<reference evidence="1" key="1">
    <citation type="submission" date="2009-10" db="EMBL/GenBank/DDBJ databases">
        <authorList>
            <person name="Weinstock G."/>
            <person name="Sodergren E."/>
            <person name="Clifton S."/>
            <person name="Fulton L."/>
            <person name="Fulton B."/>
            <person name="Courtney L."/>
            <person name="Fronick C."/>
            <person name="Harrison M."/>
            <person name="Strong C."/>
            <person name="Farmer C."/>
            <person name="Delahaunty K."/>
            <person name="Markovic C."/>
            <person name="Hall O."/>
            <person name="Minx P."/>
            <person name="Tomlinson C."/>
            <person name="Mitreva M."/>
            <person name="Nelson J."/>
            <person name="Hou S."/>
            <person name="Wollam A."/>
            <person name="Pepin K.H."/>
            <person name="Johnson M."/>
            <person name="Bhonagiri V."/>
            <person name="Nash W.E."/>
            <person name="Warren W."/>
            <person name="Chinwalla A."/>
            <person name="Mardis E.R."/>
            <person name="Wilson R.K."/>
        </authorList>
    </citation>
    <scope>NUCLEOTIDE SEQUENCE [LARGE SCALE GENOMIC DNA]</scope>
    <source>
        <strain evidence="1">ATCC 700122</strain>
    </source>
</reference>
<protein>
    <submittedName>
        <fullName evidence="1">Uncharacterized protein</fullName>
    </submittedName>
</protein>
<dbReference type="HOGENOM" id="CLU_3048054_0_0_11"/>
<dbReference type="AlphaFoldDB" id="D0WFX6"/>
<dbReference type="Proteomes" id="UP000006001">
    <property type="component" value="Unassembled WGS sequence"/>
</dbReference>
<organism evidence="1 2">
    <name type="scientific">Slackia exigua (strain ATCC 700122 / DSM 15923 / CIP 105133 / JCM 11022 / KCTC 5966 / S-7)</name>
    <dbReference type="NCBI Taxonomy" id="649764"/>
    <lineage>
        <taxon>Bacteria</taxon>
        <taxon>Bacillati</taxon>
        <taxon>Actinomycetota</taxon>
        <taxon>Coriobacteriia</taxon>
        <taxon>Eggerthellales</taxon>
        <taxon>Eggerthellaceae</taxon>
        <taxon>Slackia</taxon>
    </lineage>
</organism>
<accession>D0WFX6</accession>
<dbReference type="STRING" id="649764.HMPREF0762_00726"/>
<evidence type="ECO:0000313" key="2">
    <source>
        <dbReference type="Proteomes" id="UP000006001"/>
    </source>
</evidence>
<dbReference type="EMBL" id="ACUX02000006">
    <property type="protein sequence ID" value="EEZ61389.1"/>
    <property type="molecule type" value="Genomic_DNA"/>
</dbReference>
<proteinExistence type="predicted"/>